<dbReference type="WBParaSite" id="EEL_0000101001-mRNA-1">
    <property type="protein sequence ID" value="EEL_0000101001-mRNA-1"/>
    <property type="gene ID" value="EEL_0000101001"/>
</dbReference>
<sequence length="109" mass="12469">MLAPINTKDMNSFPSQPRKSRDVRTRSQSLDDSEITRSVKRSHNTVAQKSSQPSVKLKSAFVHSVSLSKPFHIRNGYDIDDDSCYHFRIFILSLPSITDKTRSTMKKIQ</sequence>
<name>A0A0R3RHS0_9BILA</name>
<feature type="compositionally biased region" description="Polar residues" evidence="1">
    <location>
        <begin position="44"/>
        <end position="53"/>
    </location>
</feature>
<dbReference type="AlphaFoldDB" id="A0A0R3RHS0"/>
<evidence type="ECO:0000256" key="1">
    <source>
        <dbReference type="SAM" id="MobiDB-lite"/>
    </source>
</evidence>
<proteinExistence type="predicted"/>
<evidence type="ECO:0000313" key="2">
    <source>
        <dbReference type="Proteomes" id="UP000050640"/>
    </source>
</evidence>
<feature type="compositionally biased region" description="Polar residues" evidence="1">
    <location>
        <begin position="8"/>
        <end position="17"/>
    </location>
</feature>
<protein>
    <submittedName>
        <fullName evidence="3">Ovule protein</fullName>
    </submittedName>
</protein>
<dbReference type="Proteomes" id="UP000050640">
    <property type="component" value="Unplaced"/>
</dbReference>
<reference evidence="3" key="1">
    <citation type="submission" date="2017-02" db="UniProtKB">
        <authorList>
            <consortium name="WormBaseParasite"/>
        </authorList>
    </citation>
    <scope>IDENTIFICATION</scope>
</reference>
<organism evidence="2 3">
    <name type="scientific">Elaeophora elaphi</name>
    <dbReference type="NCBI Taxonomy" id="1147741"/>
    <lineage>
        <taxon>Eukaryota</taxon>
        <taxon>Metazoa</taxon>
        <taxon>Ecdysozoa</taxon>
        <taxon>Nematoda</taxon>
        <taxon>Chromadorea</taxon>
        <taxon>Rhabditida</taxon>
        <taxon>Spirurina</taxon>
        <taxon>Spiruromorpha</taxon>
        <taxon>Filarioidea</taxon>
        <taxon>Onchocercidae</taxon>
        <taxon>Elaeophora</taxon>
    </lineage>
</organism>
<evidence type="ECO:0000313" key="3">
    <source>
        <dbReference type="WBParaSite" id="EEL_0000101001-mRNA-1"/>
    </source>
</evidence>
<keyword evidence="2" id="KW-1185">Reference proteome</keyword>
<feature type="region of interest" description="Disordered" evidence="1">
    <location>
        <begin position="1"/>
        <end position="53"/>
    </location>
</feature>
<accession>A0A0R3RHS0</accession>